<dbReference type="Proteomes" id="UP000289555">
    <property type="component" value="Chromosome"/>
</dbReference>
<accession>A0ABM7GBP3</accession>
<protein>
    <submittedName>
        <fullName evidence="1">Uncharacterized protein</fullName>
    </submittedName>
</protein>
<gene>
    <name evidence="1" type="ORF">HORIV_02000</name>
</gene>
<keyword evidence="2" id="KW-1185">Reference proteome</keyword>
<reference evidence="2" key="1">
    <citation type="journal article" date="2019" name="Microbiol. Resour. Announc.">
        <title>Complete Genome Sequence of Halomonas olivaria, a Moderately Halophilic Bacterium Isolated from Olive Processing Effluents, Obtained by Nanopore Sequencing.</title>
        <authorList>
            <person name="Nagata S."/>
            <person name="Ii K.M."/>
            <person name="Tsukimi T."/>
            <person name="Miura M.C."/>
            <person name="Galipon J."/>
            <person name="Arakawa K."/>
        </authorList>
    </citation>
    <scope>NUCLEOTIDE SEQUENCE [LARGE SCALE GENOMIC DNA]</scope>
    <source>
        <strain evidence="2">TYRC17</strain>
    </source>
</reference>
<proteinExistence type="predicted"/>
<sequence length="64" mass="6855">MKAFIIVAPLQLLGVFLEGLIATHLGKAYRNVLIKLSPHQFVDPGGEADIAIGQVSAVVAHHRL</sequence>
<evidence type="ECO:0000313" key="1">
    <source>
        <dbReference type="EMBL" id="BBI47779.1"/>
    </source>
</evidence>
<organism evidence="1 2">
    <name type="scientific">Vreelandella olivaria</name>
    <dbReference type="NCBI Taxonomy" id="390919"/>
    <lineage>
        <taxon>Bacteria</taxon>
        <taxon>Pseudomonadati</taxon>
        <taxon>Pseudomonadota</taxon>
        <taxon>Gammaproteobacteria</taxon>
        <taxon>Oceanospirillales</taxon>
        <taxon>Halomonadaceae</taxon>
        <taxon>Vreelandella</taxon>
    </lineage>
</organism>
<evidence type="ECO:0000313" key="2">
    <source>
        <dbReference type="Proteomes" id="UP000289555"/>
    </source>
</evidence>
<dbReference type="EMBL" id="AP019416">
    <property type="protein sequence ID" value="BBI47779.1"/>
    <property type="molecule type" value="Genomic_DNA"/>
</dbReference>
<name>A0ABM7GBP3_9GAMM</name>